<evidence type="ECO:0000313" key="2">
    <source>
        <dbReference type="EMBL" id="QSX73869.1"/>
    </source>
</evidence>
<gene>
    <name evidence="2" type="ORF">HIV01_011570</name>
</gene>
<dbReference type="EMBL" id="CP071517">
    <property type="protein sequence ID" value="QSX73869.1"/>
    <property type="molecule type" value="Genomic_DNA"/>
</dbReference>
<organism evidence="2 3">
    <name type="scientific">Lysobacter arenosi</name>
    <dbReference type="NCBI Taxonomy" id="2795387"/>
    <lineage>
        <taxon>Bacteria</taxon>
        <taxon>Pseudomonadati</taxon>
        <taxon>Pseudomonadota</taxon>
        <taxon>Gammaproteobacteria</taxon>
        <taxon>Lysobacterales</taxon>
        <taxon>Lysobacteraceae</taxon>
        <taxon>Lysobacter</taxon>
    </lineage>
</organism>
<proteinExistence type="predicted"/>
<feature type="transmembrane region" description="Helical" evidence="1">
    <location>
        <begin position="12"/>
        <end position="29"/>
    </location>
</feature>
<evidence type="ECO:0000256" key="1">
    <source>
        <dbReference type="SAM" id="Phobius"/>
    </source>
</evidence>
<feature type="transmembrane region" description="Helical" evidence="1">
    <location>
        <begin position="35"/>
        <end position="53"/>
    </location>
</feature>
<keyword evidence="1" id="KW-0472">Membrane</keyword>
<dbReference type="RefSeq" id="WP_200607256.1">
    <property type="nucleotide sequence ID" value="NZ_CP071517.1"/>
</dbReference>
<reference evidence="2 3" key="1">
    <citation type="submission" date="2021-02" db="EMBL/GenBank/DDBJ databases">
        <title>Lysobacter arenosi sp. nov., isolated from soil of gangwondo yeongwol, south Korea.</title>
        <authorList>
            <person name="Kim K.R."/>
            <person name="Kim K.H."/>
            <person name="Jeon C.O."/>
        </authorList>
    </citation>
    <scope>NUCLEOTIDE SEQUENCE [LARGE SCALE GENOMIC DNA]</scope>
    <source>
        <strain evidence="2 3">R7</strain>
    </source>
</reference>
<dbReference type="Proteomes" id="UP000663400">
    <property type="component" value="Chromosome"/>
</dbReference>
<keyword evidence="1" id="KW-0812">Transmembrane</keyword>
<sequence>MREQNQHPIFRRNVIVAFAAILIARWLSRRIDEPWILYVVVGLALIVMVREVFKALSEWN</sequence>
<name>A0ABX7R731_9GAMM</name>
<keyword evidence="1" id="KW-1133">Transmembrane helix</keyword>
<keyword evidence="3" id="KW-1185">Reference proteome</keyword>
<accession>A0ABX7R731</accession>
<protein>
    <submittedName>
        <fullName evidence="2">Uncharacterized protein</fullName>
    </submittedName>
</protein>
<evidence type="ECO:0000313" key="3">
    <source>
        <dbReference type="Proteomes" id="UP000663400"/>
    </source>
</evidence>